<dbReference type="Gene3D" id="1.20.1280.50">
    <property type="match status" value="1"/>
</dbReference>
<dbReference type="Proteomes" id="UP000516437">
    <property type="component" value="Chromosome 5"/>
</dbReference>
<feature type="domain" description="F-box" evidence="1">
    <location>
        <begin position="11"/>
        <end position="62"/>
    </location>
</feature>
<dbReference type="Pfam" id="PF07734">
    <property type="entry name" value="FBA_1"/>
    <property type="match status" value="1"/>
</dbReference>
<evidence type="ECO:0000313" key="3">
    <source>
        <dbReference type="Proteomes" id="UP000516437"/>
    </source>
</evidence>
<comment type="caution">
    <text evidence="2">The sequence shown here is derived from an EMBL/GenBank/DDBJ whole genome shotgun (WGS) entry which is preliminary data.</text>
</comment>
<sequence>MEKWIENSKGHGFSESIPNDIVLDILSKLPYKSLQRFKSVCKAWRYLISSPQFLEENFFKANARNYDSSLWRCMYLASHGITHGSGPFVLETSDCNGSAREVRVGRHLTSTSEFNFLGSCNGLLLLSRGGDDLFIWNPCSGMNKNVCCSDRFVLTRYNIGISGLAYDSSSEDYKAVFGVWSIDSGSMDILLYAFRTNTWKTIYRKGLPFMCCLSPEQGATVNGVPHWLFRRKDLKRTNDRPIAYFDPTEEKFRELSLPADREAAFDLIAFGALGGCLSVTYNSLGGLSETWVMREYGMEESWMKLFVFFPNSCDKYLYLRPLCFTMKGEVLMEVERKRLVFYNVKDGSKTHISSFVNNELYYWSSSNLGFELATYLETSDFPAMGTKKRSFSV</sequence>
<dbReference type="EMBL" id="RXIC02000023">
    <property type="protein sequence ID" value="KAB1214272.1"/>
    <property type="molecule type" value="Genomic_DNA"/>
</dbReference>
<dbReference type="PANTHER" id="PTHR31672:SF13">
    <property type="entry name" value="F-BOX PROTEIN CPR30-LIKE"/>
    <property type="match status" value="1"/>
</dbReference>
<keyword evidence="3" id="KW-1185">Reference proteome</keyword>
<dbReference type="PANTHER" id="PTHR31672">
    <property type="entry name" value="BNACNNG10540D PROTEIN"/>
    <property type="match status" value="1"/>
</dbReference>
<dbReference type="InterPro" id="IPR050796">
    <property type="entry name" value="SCF_F-box_component"/>
</dbReference>
<protein>
    <recommendedName>
        <fullName evidence="1">F-box domain-containing protein</fullName>
    </recommendedName>
</protein>
<dbReference type="CDD" id="cd22157">
    <property type="entry name" value="F-box_AtFBW1-like"/>
    <property type="match status" value="1"/>
</dbReference>
<dbReference type="InterPro" id="IPR006527">
    <property type="entry name" value="F-box-assoc_dom_typ1"/>
</dbReference>
<proteinExistence type="predicted"/>
<evidence type="ECO:0000313" key="2">
    <source>
        <dbReference type="EMBL" id="KAB1214272.1"/>
    </source>
</evidence>
<dbReference type="InterPro" id="IPR017451">
    <property type="entry name" value="F-box-assoc_interact_dom"/>
</dbReference>
<name>A0A6A1VN23_9ROSI</name>
<gene>
    <name evidence="2" type="ORF">CJ030_MR5G023185</name>
</gene>
<organism evidence="2 3">
    <name type="scientific">Morella rubra</name>
    <name type="common">Chinese bayberry</name>
    <dbReference type="NCBI Taxonomy" id="262757"/>
    <lineage>
        <taxon>Eukaryota</taxon>
        <taxon>Viridiplantae</taxon>
        <taxon>Streptophyta</taxon>
        <taxon>Embryophyta</taxon>
        <taxon>Tracheophyta</taxon>
        <taxon>Spermatophyta</taxon>
        <taxon>Magnoliopsida</taxon>
        <taxon>eudicotyledons</taxon>
        <taxon>Gunneridae</taxon>
        <taxon>Pentapetalae</taxon>
        <taxon>rosids</taxon>
        <taxon>fabids</taxon>
        <taxon>Fagales</taxon>
        <taxon>Myricaceae</taxon>
        <taxon>Morella</taxon>
    </lineage>
</organism>
<dbReference type="NCBIfam" id="TIGR01640">
    <property type="entry name" value="F_box_assoc_1"/>
    <property type="match status" value="1"/>
</dbReference>
<dbReference type="SMART" id="SM00256">
    <property type="entry name" value="FBOX"/>
    <property type="match status" value="1"/>
</dbReference>
<evidence type="ECO:0000259" key="1">
    <source>
        <dbReference type="PROSITE" id="PS50181"/>
    </source>
</evidence>
<dbReference type="SUPFAM" id="SSF81383">
    <property type="entry name" value="F-box domain"/>
    <property type="match status" value="1"/>
</dbReference>
<dbReference type="OrthoDB" id="591557at2759"/>
<dbReference type="InterPro" id="IPR036047">
    <property type="entry name" value="F-box-like_dom_sf"/>
</dbReference>
<dbReference type="PROSITE" id="PS50181">
    <property type="entry name" value="FBOX"/>
    <property type="match status" value="1"/>
</dbReference>
<dbReference type="AlphaFoldDB" id="A0A6A1VN23"/>
<dbReference type="InterPro" id="IPR001810">
    <property type="entry name" value="F-box_dom"/>
</dbReference>
<dbReference type="Pfam" id="PF00646">
    <property type="entry name" value="F-box"/>
    <property type="match status" value="1"/>
</dbReference>
<accession>A0A6A1VN23</accession>
<reference evidence="2 3" key="1">
    <citation type="journal article" date="2019" name="Plant Biotechnol. J.">
        <title>The red bayberry genome and genetic basis of sex determination.</title>
        <authorList>
            <person name="Jia H.M."/>
            <person name="Jia H.J."/>
            <person name="Cai Q.L."/>
            <person name="Wang Y."/>
            <person name="Zhao H.B."/>
            <person name="Yang W.F."/>
            <person name="Wang G.Y."/>
            <person name="Li Y.H."/>
            <person name="Zhan D.L."/>
            <person name="Shen Y.T."/>
            <person name="Niu Q.F."/>
            <person name="Chang L."/>
            <person name="Qiu J."/>
            <person name="Zhao L."/>
            <person name="Xie H.B."/>
            <person name="Fu W.Y."/>
            <person name="Jin J."/>
            <person name="Li X.W."/>
            <person name="Jiao Y."/>
            <person name="Zhou C.C."/>
            <person name="Tu T."/>
            <person name="Chai C.Y."/>
            <person name="Gao J.L."/>
            <person name="Fan L.J."/>
            <person name="van de Weg E."/>
            <person name="Wang J.Y."/>
            <person name="Gao Z.S."/>
        </authorList>
    </citation>
    <scope>NUCLEOTIDE SEQUENCE [LARGE SCALE GENOMIC DNA]</scope>
    <source>
        <tissue evidence="2">Leaves</tissue>
    </source>
</reference>